<dbReference type="PANTHER" id="PTHR22847">
    <property type="entry name" value="WD40 REPEAT PROTEIN"/>
    <property type="match status" value="1"/>
</dbReference>
<dbReference type="InterPro" id="IPR056151">
    <property type="entry name" value="Beta-prop_DCAF12"/>
</dbReference>
<dbReference type="PANTHER" id="PTHR22847:SF637">
    <property type="entry name" value="WD REPEAT DOMAIN 5B"/>
    <property type="match status" value="1"/>
</dbReference>
<protein>
    <recommendedName>
        <fullName evidence="5">DDB1- and CUL4-associated factor 12 beta-propeller domain-containing protein</fullName>
    </recommendedName>
</protein>
<dbReference type="InterPro" id="IPR036322">
    <property type="entry name" value="WD40_repeat_dom_sf"/>
</dbReference>
<dbReference type="SUPFAM" id="SSF50978">
    <property type="entry name" value="WD40 repeat-like"/>
    <property type="match status" value="1"/>
</dbReference>
<evidence type="ECO:0000256" key="2">
    <source>
        <dbReference type="ARBA" id="ARBA00022737"/>
    </source>
</evidence>
<sequence>MTERTLHFEEQDKVFASVWLSSTQILMGTKESKLFLVDLTHGQTFNIPLNDWGHQEGHRSTPDAHPMRAPRSSAKSQISAESRDPLTPTMSVSTRYAALGRCQGIRCLTMNPSKTLLAVAMADPAVTMVYSLPSLELYTVCKGHRDAVYSATWVTDTQLMTGSRDGTLSLWKMKMEEKEETMETQASPVRLWTSPKTGNIRDLRFTGQQTASLLSNGYMKLWDPHTLKETDTVRLPHTCELVCLSHQRQRGLFAVGSAAHVTLLDPRLSDRKVVADLDSIDGNWGVRSLDFSDTILACGSGHGKLSFVDIRNMKYLPLGSKDKLYHSTTHGWLDRQNRTYQNFCVDTSVPPAIYTMAFSPDRTRLFTAGGPIQVGLRGCYAAVWK</sequence>
<comment type="caution">
    <text evidence="6">The sequence shown here is derived from an EMBL/GenBank/DDBJ whole genome shotgun (WGS) entry which is preliminary data.</text>
</comment>
<proteinExistence type="predicted"/>
<dbReference type="PROSITE" id="PS50294">
    <property type="entry name" value="WD_REPEATS_REGION"/>
    <property type="match status" value="1"/>
</dbReference>
<feature type="domain" description="DDB1- and CUL4-associated factor 12 beta-propeller" evidence="5">
    <location>
        <begin position="2"/>
        <end position="49"/>
    </location>
</feature>
<reference evidence="6" key="1">
    <citation type="submission" date="2020-01" db="EMBL/GenBank/DDBJ databases">
        <title>Genome Sequencing of Three Apophysomyces-Like Fungal Strains Confirms a Novel Fungal Genus in the Mucoromycota with divergent Burkholderia-like Endosymbiotic Bacteria.</title>
        <authorList>
            <person name="Stajich J.E."/>
            <person name="Macias A.M."/>
            <person name="Carter-House D."/>
            <person name="Lovett B."/>
            <person name="Kasson L.R."/>
            <person name="Berry K."/>
            <person name="Grigoriev I."/>
            <person name="Chang Y."/>
            <person name="Spatafora J."/>
            <person name="Kasson M.T."/>
        </authorList>
    </citation>
    <scope>NUCLEOTIDE SEQUENCE</scope>
    <source>
        <strain evidence="6">NRRL A-21654</strain>
    </source>
</reference>
<accession>A0A8H7EM63</accession>
<evidence type="ECO:0000256" key="4">
    <source>
        <dbReference type="SAM" id="MobiDB-lite"/>
    </source>
</evidence>
<dbReference type="SMART" id="SM00320">
    <property type="entry name" value="WD40"/>
    <property type="match status" value="3"/>
</dbReference>
<dbReference type="Proteomes" id="UP000605846">
    <property type="component" value="Unassembled WGS sequence"/>
</dbReference>
<name>A0A8H7EM63_9FUNG</name>
<dbReference type="GO" id="GO:1990234">
    <property type="term" value="C:transferase complex"/>
    <property type="evidence" value="ECO:0007669"/>
    <property type="project" value="UniProtKB-ARBA"/>
</dbReference>
<dbReference type="EMBL" id="JABAYA010000289">
    <property type="protein sequence ID" value="KAF7721235.1"/>
    <property type="molecule type" value="Genomic_DNA"/>
</dbReference>
<keyword evidence="1 3" id="KW-0853">WD repeat</keyword>
<dbReference type="OrthoDB" id="10251741at2759"/>
<dbReference type="Gene3D" id="2.130.10.10">
    <property type="entry name" value="YVTN repeat-like/Quinoprotein amine dehydrogenase"/>
    <property type="match status" value="2"/>
</dbReference>
<evidence type="ECO:0000313" key="7">
    <source>
        <dbReference type="Proteomes" id="UP000605846"/>
    </source>
</evidence>
<evidence type="ECO:0000313" key="6">
    <source>
        <dbReference type="EMBL" id="KAF7721235.1"/>
    </source>
</evidence>
<dbReference type="AlphaFoldDB" id="A0A8H7EM63"/>
<feature type="compositionally biased region" description="Basic and acidic residues" evidence="4">
    <location>
        <begin position="53"/>
        <end position="66"/>
    </location>
</feature>
<evidence type="ECO:0000256" key="3">
    <source>
        <dbReference type="PROSITE-ProRule" id="PRU00221"/>
    </source>
</evidence>
<evidence type="ECO:0000256" key="1">
    <source>
        <dbReference type="ARBA" id="ARBA00022574"/>
    </source>
</evidence>
<gene>
    <name evidence="6" type="ORF">EC973_005017</name>
</gene>
<evidence type="ECO:0000259" key="5">
    <source>
        <dbReference type="Pfam" id="PF23760"/>
    </source>
</evidence>
<dbReference type="InterPro" id="IPR001680">
    <property type="entry name" value="WD40_rpt"/>
</dbReference>
<organism evidence="6 7">
    <name type="scientific">Apophysomyces ossiformis</name>
    <dbReference type="NCBI Taxonomy" id="679940"/>
    <lineage>
        <taxon>Eukaryota</taxon>
        <taxon>Fungi</taxon>
        <taxon>Fungi incertae sedis</taxon>
        <taxon>Mucoromycota</taxon>
        <taxon>Mucoromycotina</taxon>
        <taxon>Mucoromycetes</taxon>
        <taxon>Mucorales</taxon>
        <taxon>Mucorineae</taxon>
        <taxon>Mucoraceae</taxon>
        <taxon>Apophysomyces</taxon>
    </lineage>
</organism>
<dbReference type="Pfam" id="PF23760">
    <property type="entry name" value="Beta-prop_DCAF12"/>
    <property type="match status" value="2"/>
</dbReference>
<keyword evidence="2" id="KW-0677">Repeat</keyword>
<dbReference type="PROSITE" id="PS50082">
    <property type="entry name" value="WD_REPEATS_2"/>
    <property type="match status" value="1"/>
</dbReference>
<feature type="region of interest" description="Disordered" evidence="4">
    <location>
        <begin position="50"/>
        <end position="87"/>
    </location>
</feature>
<feature type="repeat" description="WD" evidence="3">
    <location>
        <begin position="141"/>
        <end position="181"/>
    </location>
</feature>
<keyword evidence="7" id="KW-1185">Reference proteome</keyword>
<feature type="domain" description="DDB1- and CUL4-associated factor 12 beta-propeller" evidence="5">
    <location>
        <begin position="97"/>
        <end position="384"/>
    </location>
</feature>
<dbReference type="InterPro" id="IPR015943">
    <property type="entry name" value="WD40/YVTN_repeat-like_dom_sf"/>
</dbReference>